<feature type="region of interest" description="Disordered" evidence="1">
    <location>
        <begin position="27"/>
        <end position="73"/>
    </location>
</feature>
<gene>
    <name evidence="3" type="ORF">PsYK624_119890</name>
</gene>
<organism evidence="3 4">
    <name type="scientific">Phanerochaete sordida</name>
    <dbReference type="NCBI Taxonomy" id="48140"/>
    <lineage>
        <taxon>Eukaryota</taxon>
        <taxon>Fungi</taxon>
        <taxon>Dikarya</taxon>
        <taxon>Basidiomycota</taxon>
        <taxon>Agaricomycotina</taxon>
        <taxon>Agaricomycetes</taxon>
        <taxon>Polyporales</taxon>
        <taxon>Phanerochaetaceae</taxon>
        <taxon>Phanerochaete</taxon>
    </lineage>
</organism>
<feature type="compositionally biased region" description="Basic and acidic residues" evidence="1">
    <location>
        <begin position="30"/>
        <end position="39"/>
    </location>
</feature>
<reference evidence="3 4" key="1">
    <citation type="submission" date="2021-08" db="EMBL/GenBank/DDBJ databases">
        <title>Draft Genome Sequence of Phanerochaete sordida strain YK-624.</title>
        <authorList>
            <person name="Mori T."/>
            <person name="Dohra H."/>
            <person name="Suzuki T."/>
            <person name="Kawagishi H."/>
            <person name="Hirai H."/>
        </authorList>
    </citation>
    <scope>NUCLEOTIDE SEQUENCE [LARGE SCALE GENOMIC DNA]</scope>
    <source>
        <strain evidence="3 4">YK-624</strain>
    </source>
</reference>
<evidence type="ECO:0000313" key="3">
    <source>
        <dbReference type="EMBL" id="GJE95801.1"/>
    </source>
</evidence>
<dbReference type="Pfam" id="PF18803">
    <property type="entry name" value="CxC2"/>
    <property type="match status" value="1"/>
</dbReference>
<dbReference type="InterPro" id="IPR040521">
    <property type="entry name" value="KDZ"/>
</dbReference>
<sequence>MARGRKRNCEEEETDLYEINPFAPRKNHVAHVDEVSRDGRRVRREKIAFHTPASPPKPPPGTQPSGSGSIEPSPWMDFEHDKVLLEWEKEKEKWLAELLRREGLRGADVDNCPKCKGKSQDKPTYRCDDCHSIGVVCRRCCMEQHETSPYHRVKRWNGAFFERVTLQDVGVCVQLGHAAGDCCASPEYGPRASVVFHTNGIHPVTVLFCRCDRAGQAGDRVQQLLRAGLYPATSTDPTTFFTFQMLEQFHMLTLQGKLTAYDYYLSLVRLTDNTGLAKRYDRLKSFLRVVREWRHLKMLKRAGRGHIPDGIRQIPPGSLALRCPACPDPSRNLPPNWDSISDDLRYLYTLFIAIDANFRLKRRAVSNNARDPGLIAGDAFFVETSDYEDYVLKYADEADMSTCTGFKALLHANTRWNKGYAQTGVAMAVCARHGFVLPNGVVDLQKGERYCSMDYVVASTLALQAQGIPVVLSYDIVCQWIKNRERRWTAENFPAHLRVALPEGQVRYAIPKYHFNGHKEEGHNQFSLNLRWGSCRTDGEEIERGWFRHEGTATSTREMGPGSRHDTLEDHFQWSNHLKYVDMGASLSRRHKKARVEGAKFKIIFEDYSHGLDPANVAQWIAEADAWEADVARDDPYFVPPSGLTEADIRLQLAEEDEKEAAEGRFSLHEISPASMLGELLDIEDQQRRFKLKYPRGNDGPQRTLEVLEKRAVLRRRLNAVRLVQAVYMPPVAQLLAHYQLERRKAANEDGGSSLPARLRRRKVVQEEFVELHDPAEEQPLFLPSSLDSASLEACTNGLIPLEDRLRDGQLRDSLDKLRIQLHVKARLVTFKQRNVRHQGSLTRAMKRLDSNEEKIKGFAEKYRAAHRAKLSLVGPGEWLREWRVLEHRHVRCMREPEPLSQGEDQASATVSEGTRTVSWIWMAADRSDGTVSAGLMKGMTEALKSEYLRSRARHLRFDEEDNQLGEEKRRVLESLECNASDWDKRRADVDSIYDDPVVREGATAYAHRQAAYHRGLKTKFSGMWASSPSALPLVDEGKEPDEAESRVLVSYRPVEDDDDDDADDSGSDSDWSDEE</sequence>
<feature type="region of interest" description="Disordered" evidence="1">
    <location>
        <begin position="1031"/>
        <end position="1076"/>
    </location>
</feature>
<dbReference type="EMBL" id="BPQB01000052">
    <property type="protein sequence ID" value="GJE95801.1"/>
    <property type="molecule type" value="Genomic_DNA"/>
</dbReference>
<feature type="domain" description="CxC2-like cysteine cluster KDZ transposase-associated" evidence="2">
    <location>
        <begin position="166"/>
        <end position="275"/>
    </location>
</feature>
<dbReference type="Pfam" id="PF18758">
    <property type="entry name" value="KDZ"/>
    <property type="match status" value="1"/>
</dbReference>
<name>A0A9P3LHR3_9APHY</name>
<dbReference type="PANTHER" id="PTHR33104:SF2">
    <property type="entry name" value="CXC3 LIKE CYSTEINE CLUSTER DOMAIN-CONTAINING PROTEIN"/>
    <property type="match status" value="1"/>
</dbReference>
<accession>A0A9P3LHR3</accession>
<dbReference type="PANTHER" id="PTHR33104">
    <property type="entry name" value="SI:DKEY-29D5.2"/>
    <property type="match status" value="1"/>
</dbReference>
<keyword evidence="4" id="KW-1185">Reference proteome</keyword>
<evidence type="ECO:0000256" key="1">
    <source>
        <dbReference type="SAM" id="MobiDB-lite"/>
    </source>
</evidence>
<evidence type="ECO:0000259" key="2">
    <source>
        <dbReference type="Pfam" id="PF18803"/>
    </source>
</evidence>
<evidence type="ECO:0000313" key="4">
    <source>
        <dbReference type="Proteomes" id="UP000703269"/>
    </source>
</evidence>
<comment type="caution">
    <text evidence="3">The sequence shown here is derived from an EMBL/GenBank/DDBJ whole genome shotgun (WGS) entry which is preliminary data.</text>
</comment>
<dbReference type="Proteomes" id="UP000703269">
    <property type="component" value="Unassembled WGS sequence"/>
</dbReference>
<feature type="compositionally biased region" description="Acidic residues" evidence="1">
    <location>
        <begin position="1056"/>
        <end position="1076"/>
    </location>
</feature>
<dbReference type="OrthoDB" id="2793259at2759"/>
<dbReference type="InterPro" id="IPR041457">
    <property type="entry name" value="CxC2_KDZ-assoc"/>
</dbReference>
<protein>
    <submittedName>
        <fullName evidence="3">CxC2 domain-containing protein</fullName>
    </submittedName>
</protein>
<proteinExistence type="predicted"/>
<feature type="compositionally biased region" description="Pro residues" evidence="1">
    <location>
        <begin position="53"/>
        <end position="62"/>
    </location>
</feature>
<dbReference type="AlphaFoldDB" id="A0A9P3LHR3"/>